<dbReference type="RefSeq" id="YP_009842591.1">
    <property type="nucleotide sequence ID" value="NC_048742.1"/>
</dbReference>
<dbReference type="GeneID" id="55612841"/>
<gene>
    <name evidence="2" type="primary">151</name>
    <name evidence="2" type="ORF">SEA_GILSON_151</name>
</gene>
<dbReference type="GO" id="GO:0016874">
    <property type="term" value="F:ligase activity"/>
    <property type="evidence" value="ECO:0007669"/>
    <property type="project" value="UniProtKB-KW"/>
</dbReference>
<evidence type="ECO:0000313" key="3">
    <source>
        <dbReference type="Proteomes" id="UP000284334"/>
    </source>
</evidence>
<dbReference type="InterPro" id="IPR019039">
    <property type="entry name" value="T4-Rnl1-like_N"/>
</dbReference>
<dbReference type="Proteomes" id="UP000284334">
    <property type="component" value="Segment"/>
</dbReference>
<dbReference type="EMBL" id="MK061412">
    <property type="protein sequence ID" value="AZU97206.1"/>
    <property type="molecule type" value="Genomic_DNA"/>
</dbReference>
<dbReference type="KEGG" id="vg:55612841"/>
<proteinExistence type="predicted"/>
<keyword evidence="3" id="KW-1185">Reference proteome</keyword>
<evidence type="ECO:0000259" key="1">
    <source>
        <dbReference type="Pfam" id="PF09511"/>
    </source>
</evidence>
<reference evidence="2 3" key="1">
    <citation type="submission" date="2018-10" db="EMBL/GenBank/DDBJ databases">
        <authorList>
            <person name="Soria N.A."/>
            <person name="Batley M.G."/>
            <person name="Hanafy A."/>
            <person name="Singh N."/>
            <person name="Shaffer C.D."/>
            <person name="Weston-Hafer K.A."/>
            <person name="Russell D.A."/>
            <person name="Pope W.H."/>
            <person name="Jacobs-Sera D."/>
            <person name="Hendrix R.W."/>
            <person name="Hatfull G.F."/>
        </authorList>
    </citation>
    <scope>NUCLEOTIDE SEQUENCE [LARGE SCALE GENOMIC DNA]</scope>
</reference>
<name>A0A3Q9R4V6_9CAUD</name>
<sequence length="355" mass="41173">MVHVSSIFSVDDLEKAIADGWVRVQTNEDNTLSIYNYTEEAQYKRYWNEVTLNCRGLILDNYMHVVARPWKKFFNFGERPLLFSTDTPVEVTDKKDGSLGILYRHPMTGDYRIATRGSFLSEQALHATDVWNDKYSHIAQPWDGVTFLFEIVYPENRIVLNYGEMDDLILLGAVHNQYGWYYGPNETAGMLNWTGPVTEVFEYRTTNDCFKVHRSNAEGLVIRAGSEMVKMKQEDYVALHKLVTGLNERAVWERLKDGESRASICSALPDEFHDFVDRVADDLEAQFKEIYHSSHVDYCKILNKMPGKSSMAQSEWRKLFASYATKMPNYDLIFNYLDNRPVAESIWKMIRPKGE</sequence>
<dbReference type="Pfam" id="PF09511">
    <property type="entry name" value="RNA_lig_T4_1"/>
    <property type="match status" value="1"/>
</dbReference>
<protein>
    <submittedName>
        <fullName evidence="2">RNA ligase</fullName>
    </submittedName>
</protein>
<keyword evidence="2" id="KW-0436">Ligase</keyword>
<accession>A0A3Q9R4V6</accession>
<evidence type="ECO:0000313" key="2">
    <source>
        <dbReference type="EMBL" id="AZU97206.1"/>
    </source>
</evidence>
<feature type="domain" description="T4 RNA ligase 1-like N-terminal" evidence="1">
    <location>
        <begin position="53"/>
        <end position="236"/>
    </location>
</feature>
<organism evidence="2 3">
    <name type="scientific">Streptomyces phage Gilson</name>
    <dbReference type="NCBI Taxonomy" id="2488789"/>
    <lineage>
        <taxon>Viruses</taxon>
        <taxon>Duplodnaviria</taxon>
        <taxon>Heunggongvirae</taxon>
        <taxon>Uroviricota</taxon>
        <taxon>Caudoviricetes</taxon>
        <taxon>Stanwilliamsviridae</taxon>
        <taxon>Loccivirinae</taxon>
        <taxon>Gilsonvirus</taxon>
        <taxon>Gilsonvirus gilson</taxon>
    </lineage>
</organism>